<sequence>MRLFALLFLRRAPSLAISASGNEPSIYEFFKRKGDAILLTEKFSNPCFETKEIRHIDGGLRRFLALVILLQFHSLPQKFIIGSSQFSPELSMPMFASRSYLGTVLEFSDTIEQSSWERQYEQHPAPLHIRARKTASLFHRIVSRRVSRGSLDTTPWTRLLLRKFALADIKRLSAWRDSKGPKRFQEWQWPLLCDGISDANEMSAVARLGVTQSAPRDYWVQAKFCLHAIWALNMS</sequence>
<dbReference type="AlphaFoldDB" id="A0AAN9R6I3"/>
<feature type="signal peptide" evidence="1">
    <location>
        <begin position="1"/>
        <end position="16"/>
    </location>
</feature>
<name>A0AAN9R6I3_CANGL</name>
<protein>
    <submittedName>
        <fullName evidence="2">Uncharacterized protein</fullName>
    </submittedName>
</protein>
<keyword evidence="1" id="KW-0732">Signal</keyword>
<dbReference type="Proteomes" id="UP001367508">
    <property type="component" value="Unassembled WGS sequence"/>
</dbReference>
<evidence type="ECO:0000313" key="2">
    <source>
        <dbReference type="EMBL" id="KAK7361067.1"/>
    </source>
</evidence>
<gene>
    <name evidence="2" type="ORF">VNO77_03097</name>
</gene>
<keyword evidence="3" id="KW-1185">Reference proteome</keyword>
<dbReference type="EMBL" id="JAYMYQ010000001">
    <property type="protein sequence ID" value="KAK7361067.1"/>
    <property type="molecule type" value="Genomic_DNA"/>
</dbReference>
<feature type="chain" id="PRO_5042932299" evidence="1">
    <location>
        <begin position="17"/>
        <end position="235"/>
    </location>
</feature>
<evidence type="ECO:0000256" key="1">
    <source>
        <dbReference type="SAM" id="SignalP"/>
    </source>
</evidence>
<organism evidence="2 3">
    <name type="scientific">Canavalia gladiata</name>
    <name type="common">Sword bean</name>
    <name type="synonym">Dolichos gladiatus</name>
    <dbReference type="NCBI Taxonomy" id="3824"/>
    <lineage>
        <taxon>Eukaryota</taxon>
        <taxon>Viridiplantae</taxon>
        <taxon>Streptophyta</taxon>
        <taxon>Embryophyta</taxon>
        <taxon>Tracheophyta</taxon>
        <taxon>Spermatophyta</taxon>
        <taxon>Magnoliopsida</taxon>
        <taxon>eudicotyledons</taxon>
        <taxon>Gunneridae</taxon>
        <taxon>Pentapetalae</taxon>
        <taxon>rosids</taxon>
        <taxon>fabids</taxon>
        <taxon>Fabales</taxon>
        <taxon>Fabaceae</taxon>
        <taxon>Papilionoideae</taxon>
        <taxon>50 kb inversion clade</taxon>
        <taxon>NPAAA clade</taxon>
        <taxon>indigoferoid/millettioid clade</taxon>
        <taxon>Phaseoleae</taxon>
        <taxon>Canavalia</taxon>
    </lineage>
</organism>
<evidence type="ECO:0000313" key="3">
    <source>
        <dbReference type="Proteomes" id="UP001367508"/>
    </source>
</evidence>
<accession>A0AAN9R6I3</accession>
<proteinExistence type="predicted"/>
<comment type="caution">
    <text evidence="2">The sequence shown here is derived from an EMBL/GenBank/DDBJ whole genome shotgun (WGS) entry which is preliminary data.</text>
</comment>
<reference evidence="2 3" key="1">
    <citation type="submission" date="2024-01" db="EMBL/GenBank/DDBJ databases">
        <title>The genomes of 5 underutilized Papilionoideae crops provide insights into root nodulation and disease resistanc.</title>
        <authorList>
            <person name="Jiang F."/>
        </authorList>
    </citation>
    <scope>NUCLEOTIDE SEQUENCE [LARGE SCALE GENOMIC DNA]</scope>
    <source>
        <strain evidence="2">LVBAO_FW01</strain>
        <tissue evidence="2">Leaves</tissue>
    </source>
</reference>